<dbReference type="AlphaFoldDB" id="A0A5B8C7W2"/>
<name>A0A5B8C7W2_9MICO</name>
<protein>
    <submittedName>
        <fullName evidence="2">Transporter substrate-binding domain-containing protein</fullName>
    </submittedName>
</protein>
<accession>A0A5B8C7W2</accession>
<dbReference type="Proteomes" id="UP000314616">
    <property type="component" value="Chromosome"/>
</dbReference>
<dbReference type="Pfam" id="PF09084">
    <property type="entry name" value="NMT1"/>
    <property type="match status" value="1"/>
</dbReference>
<evidence type="ECO:0000259" key="1">
    <source>
        <dbReference type="Pfam" id="PF09084"/>
    </source>
</evidence>
<dbReference type="KEGG" id="gyu:FE374_04665"/>
<evidence type="ECO:0000313" key="2">
    <source>
        <dbReference type="EMBL" id="QDC24016.1"/>
    </source>
</evidence>
<evidence type="ECO:0000313" key="3">
    <source>
        <dbReference type="Proteomes" id="UP000314616"/>
    </source>
</evidence>
<gene>
    <name evidence="2" type="ORF">FE374_04665</name>
</gene>
<dbReference type="PANTHER" id="PTHR30024">
    <property type="entry name" value="ALIPHATIC SULFONATES-BINDING PROTEIN-RELATED"/>
    <property type="match status" value="1"/>
</dbReference>
<sequence>MPDRLDHRRKERAMRTRMCVLTAGVLLALTACSSGGSDAPADSTTGSGESGAATETTEIQMGVLPIVPSAALQLGIDEGIFADHGFDVSLETGQGGAALLPAVMSGQLQFAISNPLSIMLAQEQGLDIRMVTGYSHSNAEGDDVTSVWAKADSGIASPADLAGKTVAVNTLKTMGEISIKEIVSKAGGDPDSINFVELGFPDMPAALESGNIDAAWVPEPFQTIFKDSGANLVAYNYQETMPGVPTMSVITAGPLAESDPDMVQEFVAAVDEVTTFAEDNPDKVRATLTTFLDMDEELANKVLVEHFGAQMNEDSLQALSDLSVKYGLLKEPVDMATFMP</sequence>
<dbReference type="SUPFAM" id="SSF53850">
    <property type="entry name" value="Periplasmic binding protein-like II"/>
    <property type="match status" value="1"/>
</dbReference>
<dbReference type="EMBL" id="CP040915">
    <property type="protein sequence ID" value="QDC24016.1"/>
    <property type="molecule type" value="Genomic_DNA"/>
</dbReference>
<dbReference type="PROSITE" id="PS51257">
    <property type="entry name" value="PROKAR_LIPOPROTEIN"/>
    <property type="match status" value="1"/>
</dbReference>
<dbReference type="PANTHER" id="PTHR30024:SF42">
    <property type="entry name" value="ALIPHATIC SULFONATES-BINDING PROTEIN-RELATED"/>
    <property type="match status" value="1"/>
</dbReference>
<dbReference type="Gene3D" id="3.40.190.10">
    <property type="entry name" value="Periplasmic binding protein-like II"/>
    <property type="match status" value="2"/>
</dbReference>
<dbReference type="OrthoDB" id="7808807at2"/>
<reference evidence="2 3" key="1">
    <citation type="submission" date="2019-05" db="EMBL/GenBank/DDBJ databases">
        <title>Georgenia *** sp. nov., and Georgenia *** sp. nov., isolated from the intestinal contents of plateau pika (Ochotona curzoniae) in the Qinghai-Tibet plateau of China.</title>
        <authorList>
            <person name="Tian Z."/>
        </authorList>
    </citation>
    <scope>NUCLEOTIDE SEQUENCE [LARGE SCALE GENOMIC DNA]</scope>
    <source>
        <strain evidence="2 3">Z443</strain>
    </source>
</reference>
<organism evidence="2 3">
    <name type="scientific">Georgenia yuyongxinii</name>
    <dbReference type="NCBI Taxonomy" id="2589797"/>
    <lineage>
        <taxon>Bacteria</taxon>
        <taxon>Bacillati</taxon>
        <taxon>Actinomycetota</taxon>
        <taxon>Actinomycetes</taxon>
        <taxon>Micrococcales</taxon>
        <taxon>Bogoriellaceae</taxon>
        <taxon>Georgenia</taxon>
    </lineage>
</organism>
<dbReference type="InterPro" id="IPR015168">
    <property type="entry name" value="SsuA/THI5"/>
</dbReference>
<proteinExistence type="predicted"/>
<feature type="domain" description="SsuA/THI5-like" evidence="1">
    <location>
        <begin position="74"/>
        <end position="283"/>
    </location>
</feature>